<dbReference type="Proteomes" id="UP000078435">
    <property type="component" value="Unassembled WGS sequence"/>
</dbReference>
<reference evidence="3 4" key="1">
    <citation type="submission" date="2016-02" db="EMBL/GenBank/DDBJ databases">
        <title>Draft genome sequence of Aeromonas trota strain 1999lcr isolated from cerebrospinal fluid (CSF).</title>
        <authorList>
            <person name="Dallagassa C.B."/>
            <person name="Prediger K.C."/>
            <person name="Weiss V.A."/>
            <person name="Assis F.E."/>
            <person name="Baura V."/>
            <person name="Cruz L.M."/>
            <person name="Souza E.M."/>
            <person name="Pedrosa F.O."/>
            <person name="Fadel-Picheth C.M."/>
        </authorList>
    </citation>
    <scope>NUCLEOTIDE SEQUENCE [LARGE SCALE GENOMIC DNA]</scope>
    <source>
        <strain evidence="3 4">1999lcr</strain>
    </source>
</reference>
<evidence type="ECO:0000256" key="1">
    <source>
        <dbReference type="SAM" id="SignalP"/>
    </source>
</evidence>
<feature type="chain" id="PRO_5008042845" description="Lcl C-terminal domain-containing protein" evidence="1">
    <location>
        <begin position="22"/>
        <end position="189"/>
    </location>
</feature>
<protein>
    <recommendedName>
        <fullName evidence="2">Lcl C-terminal domain-containing protein</fullName>
    </recommendedName>
</protein>
<dbReference type="PANTHER" id="PTHR35812">
    <property type="entry name" value="LIPOPROTEIN"/>
    <property type="match status" value="1"/>
</dbReference>
<dbReference type="PANTHER" id="PTHR35812:SF1">
    <property type="entry name" value="LIPOPROTEIN"/>
    <property type="match status" value="1"/>
</dbReference>
<organism evidence="3 4">
    <name type="scientific">Aeromonas enteropelogenes</name>
    <name type="common">Aeromonas trota</name>
    <dbReference type="NCBI Taxonomy" id="29489"/>
    <lineage>
        <taxon>Bacteria</taxon>
        <taxon>Pseudomonadati</taxon>
        <taxon>Pseudomonadota</taxon>
        <taxon>Gammaproteobacteria</taxon>
        <taxon>Aeromonadales</taxon>
        <taxon>Aeromonadaceae</taxon>
        <taxon>Aeromonas</taxon>
    </lineage>
</organism>
<keyword evidence="1" id="KW-0732">Signal</keyword>
<accession>A0A175VFP5</accession>
<comment type="caution">
    <text evidence="3">The sequence shown here is derived from an EMBL/GenBank/DDBJ whole genome shotgun (WGS) entry which is preliminary data.</text>
</comment>
<dbReference type="InterPro" id="IPR011460">
    <property type="entry name" value="Lcl_C"/>
</dbReference>
<dbReference type="RefSeq" id="WP_061477255.1">
    <property type="nucleotide sequence ID" value="NZ_JAAKSK010000003.1"/>
</dbReference>
<sequence length="189" mass="21210">MRLHRVTFAMLALLSPLAQGAAICDDTMDRTAPSARYIDNGNGTVTDQHTDLVWMRCRLGQTWNGITCLGEPTPYYWQQGLQMAERIRSDSSHALYHFGGINRWRLPDIKELTTLVEHACMKPSLNDTIFPRAMAGEGKEVRDGYVYLMSATVAPFNGQMVYLDVTTGDIGYRQFAAYQDQVLLVASKP</sequence>
<name>A0A175VFP5_AEREN</name>
<evidence type="ECO:0000313" key="3">
    <source>
        <dbReference type="EMBL" id="KXU78812.1"/>
    </source>
</evidence>
<dbReference type="AlphaFoldDB" id="A0A175VFP5"/>
<feature type="signal peptide" evidence="1">
    <location>
        <begin position="1"/>
        <end position="21"/>
    </location>
</feature>
<feature type="domain" description="Lcl C-terminal" evidence="2">
    <location>
        <begin position="43"/>
        <end position="179"/>
    </location>
</feature>
<evidence type="ECO:0000313" key="4">
    <source>
        <dbReference type="Proteomes" id="UP000078435"/>
    </source>
</evidence>
<dbReference type="EMBL" id="JMGO02000016">
    <property type="protein sequence ID" value="KXU78812.1"/>
    <property type="molecule type" value="Genomic_DNA"/>
</dbReference>
<dbReference type="Pfam" id="PF07603">
    <property type="entry name" value="Lcl_C"/>
    <property type="match status" value="1"/>
</dbReference>
<evidence type="ECO:0000259" key="2">
    <source>
        <dbReference type="Pfam" id="PF07603"/>
    </source>
</evidence>
<gene>
    <name evidence="3" type="ORF">LCR_02645</name>
</gene>
<proteinExistence type="predicted"/>
<dbReference type="OrthoDB" id="9793251at2"/>